<reference evidence="1 2" key="1">
    <citation type="submission" date="2018-10" db="EMBL/GenBank/DDBJ databases">
        <title>Genomic Encyclopedia of Type Strains, Phase IV (KMG-IV): sequencing the most valuable type-strain genomes for metagenomic binning, comparative biology and taxonomic classification.</title>
        <authorList>
            <person name="Goeker M."/>
        </authorList>
    </citation>
    <scope>NUCLEOTIDE SEQUENCE [LARGE SCALE GENOMIC DNA]</scope>
    <source>
        <strain evidence="1 2">DSM 15521</strain>
    </source>
</reference>
<sequence length="219" mass="24914">MIRGRLEEKRFFDVIYPVSEDRVIIEAPHAGGPKREYYTGYIAVELCGRYGWGGIISRTSRLIVDFNRDEEFRAKFGSYQREGIEARNGALKKLVNRLNREGSSPLLYLTLHGVSDENANSCGGDFIVGTINGQLCPPEFRDGFTQRLSQALKTCGAPHRGVKEVRYSGDPSLIEIKRLFGEKFYLIQLELSKELRERFTDEIISSLFLAVKGTLRELR</sequence>
<dbReference type="RefSeq" id="WP_121171682.1">
    <property type="nucleotide sequence ID" value="NZ_RBIE01000004.1"/>
</dbReference>
<evidence type="ECO:0008006" key="3">
    <source>
        <dbReference type="Google" id="ProtNLM"/>
    </source>
</evidence>
<comment type="caution">
    <text evidence="1">The sequence shown here is derived from an EMBL/GenBank/DDBJ whole genome shotgun (WGS) entry which is preliminary data.</text>
</comment>
<name>A0A420W5Y0_9BACT</name>
<organism evidence="1 2">
    <name type="scientific">Thermovibrio guaymasensis</name>
    <dbReference type="NCBI Taxonomy" id="240167"/>
    <lineage>
        <taxon>Bacteria</taxon>
        <taxon>Pseudomonadati</taxon>
        <taxon>Aquificota</taxon>
        <taxon>Aquificia</taxon>
        <taxon>Desulfurobacteriales</taxon>
        <taxon>Desulfurobacteriaceae</taxon>
        <taxon>Thermovibrio</taxon>
    </lineage>
</organism>
<dbReference type="AlphaFoldDB" id="A0A420W5Y0"/>
<evidence type="ECO:0000313" key="1">
    <source>
        <dbReference type="EMBL" id="RKQ60446.1"/>
    </source>
</evidence>
<dbReference type="EMBL" id="RBIE01000004">
    <property type="protein sequence ID" value="RKQ60446.1"/>
    <property type="molecule type" value="Genomic_DNA"/>
</dbReference>
<accession>A0A420W5Y0</accession>
<dbReference type="SUPFAM" id="SSF53187">
    <property type="entry name" value="Zn-dependent exopeptidases"/>
    <property type="match status" value="1"/>
</dbReference>
<proteinExistence type="predicted"/>
<dbReference type="OrthoDB" id="9815326at2"/>
<gene>
    <name evidence="1" type="ORF">C7457_1523</name>
</gene>
<protein>
    <recommendedName>
        <fullName evidence="3">N-formylglutamate amidohydrolase</fullName>
    </recommendedName>
</protein>
<evidence type="ECO:0000313" key="2">
    <source>
        <dbReference type="Proteomes" id="UP000280881"/>
    </source>
</evidence>
<dbReference type="Gene3D" id="3.40.630.40">
    <property type="entry name" value="Zn-dependent exopeptidases"/>
    <property type="match status" value="1"/>
</dbReference>
<keyword evidence="2" id="KW-1185">Reference proteome</keyword>
<dbReference type="Proteomes" id="UP000280881">
    <property type="component" value="Unassembled WGS sequence"/>
</dbReference>